<reference evidence="1" key="1">
    <citation type="submission" date="2022-05" db="EMBL/GenBank/DDBJ databases">
        <title>Chromosome-level genome of Chaenocephalus aceratus.</title>
        <authorList>
            <person name="Park H."/>
        </authorList>
    </citation>
    <scope>NUCLEOTIDE SEQUENCE</scope>
    <source>
        <strain evidence="1">KU_202001</strain>
    </source>
</reference>
<name>A0ACB9WBX3_CHAAC</name>
<sequence>RRLTRSKKAPACPASVHLSDGKSCGAAADLEESRETHRKGRREVERREVERREEGAEGRV</sequence>
<keyword evidence="2" id="KW-1185">Reference proteome</keyword>
<organism evidence="1 2">
    <name type="scientific">Chaenocephalus aceratus</name>
    <name type="common">Blackfin icefish</name>
    <name type="synonym">Chaenichthys aceratus</name>
    <dbReference type="NCBI Taxonomy" id="36190"/>
    <lineage>
        <taxon>Eukaryota</taxon>
        <taxon>Metazoa</taxon>
        <taxon>Chordata</taxon>
        <taxon>Craniata</taxon>
        <taxon>Vertebrata</taxon>
        <taxon>Euteleostomi</taxon>
        <taxon>Actinopterygii</taxon>
        <taxon>Neopterygii</taxon>
        <taxon>Teleostei</taxon>
        <taxon>Neoteleostei</taxon>
        <taxon>Acanthomorphata</taxon>
        <taxon>Eupercaria</taxon>
        <taxon>Perciformes</taxon>
        <taxon>Notothenioidei</taxon>
        <taxon>Channichthyidae</taxon>
        <taxon>Chaenocephalus</taxon>
    </lineage>
</organism>
<dbReference type="EMBL" id="CM043801">
    <property type="protein sequence ID" value="KAI4810290.1"/>
    <property type="molecule type" value="Genomic_DNA"/>
</dbReference>
<feature type="non-terminal residue" evidence="1">
    <location>
        <position position="60"/>
    </location>
</feature>
<gene>
    <name evidence="1" type="ORF">KUCAC02_019129</name>
</gene>
<dbReference type="Proteomes" id="UP001057452">
    <property type="component" value="Chromosome 17"/>
</dbReference>
<evidence type="ECO:0000313" key="1">
    <source>
        <dbReference type="EMBL" id="KAI4810290.1"/>
    </source>
</evidence>
<evidence type="ECO:0000313" key="2">
    <source>
        <dbReference type="Proteomes" id="UP001057452"/>
    </source>
</evidence>
<comment type="caution">
    <text evidence="1">The sequence shown here is derived from an EMBL/GenBank/DDBJ whole genome shotgun (WGS) entry which is preliminary data.</text>
</comment>
<proteinExistence type="predicted"/>
<accession>A0ACB9WBX3</accession>
<feature type="non-terminal residue" evidence="1">
    <location>
        <position position="1"/>
    </location>
</feature>
<protein>
    <submittedName>
        <fullName evidence="1">Uncharacterized protein</fullName>
    </submittedName>
</protein>